<proteinExistence type="predicted"/>
<dbReference type="EMBL" id="JAIXMP010000034">
    <property type="protein sequence ID" value="KAI9249775.1"/>
    <property type="molecule type" value="Genomic_DNA"/>
</dbReference>
<dbReference type="Proteomes" id="UP001209540">
    <property type="component" value="Unassembled WGS sequence"/>
</dbReference>
<comment type="caution">
    <text evidence="1">The sequence shown here is derived from an EMBL/GenBank/DDBJ whole genome shotgun (WGS) entry which is preliminary data.</text>
</comment>
<organism evidence="1 2">
    <name type="scientific">Phascolomyces articulosus</name>
    <dbReference type="NCBI Taxonomy" id="60185"/>
    <lineage>
        <taxon>Eukaryota</taxon>
        <taxon>Fungi</taxon>
        <taxon>Fungi incertae sedis</taxon>
        <taxon>Mucoromycota</taxon>
        <taxon>Mucoromycotina</taxon>
        <taxon>Mucoromycetes</taxon>
        <taxon>Mucorales</taxon>
        <taxon>Lichtheimiaceae</taxon>
        <taxon>Phascolomyces</taxon>
    </lineage>
</organism>
<name>A0AAD5K081_9FUNG</name>
<keyword evidence="2" id="KW-1185">Reference proteome</keyword>
<dbReference type="AlphaFoldDB" id="A0AAD5K081"/>
<accession>A0AAD5K081</accession>
<evidence type="ECO:0008006" key="3">
    <source>
        <dbReference type="Google" id="ProtNLM"/>
    </source>
</evidence>
<protein>
    <recommendedName>
        <fullName evidence="3">PiggyBac transposable element-derived protein domain-containing protein</fullName>
    </recommendedName>
</protein>
<evidence type="ECO:0000313" key="1">
    <source>
        <dbReference type="EMBL" id="KAI9249775.1"/>
    </source>
</evidence>
<evidence type="ECO:0000313" key="2">
    <source>
        <dbReference type="Proteomes" id="UP001209540"/>
    </source>
</evidence>
<gene>
    <name evidence="1" type="ORF">BDA99DRAFT_589987</name>
</gene>
<reference evidence="1" key="1">
    <citation type="journal article" date="2022" name="IScience">
        <title>Evolution of zygomycete secretomes and the origins of terrestrial fungal ecologies.</title>
        <authorList>
            <person name="Chang Y."/>
            <person name="Wang Y."/>
            <person name="Mondo S."/>
            <person name="Ahrendt S."/>
            <person name="Andreopoulos W."/>
            <person name="Barry K."/>
            <person name="Beard J."/>
            <person name="Benny G.L."/>
            <person name="Blankenship S."/>
            <person name="Bonito G."/>
            <person name="Cuomo C."/>
            <person name="Desiro A."/>
            <person name="Gervers K.A."/>
            <person name="Hundley H."/>
            <person name="Kuo A."/>
            <person name="LaButti K."/>
            <person name="Lang B.F."/>
            <person name="Lipzen A."/>
            <person name="O'Donnell K."/>
            <person name="Pangilinan J."/>
            <person name="Reynolds N."/>
            <person name="Sandor L."/>
            <person name="Smith M.E."/>
            <person name="Tsang A."/>
            <person name="Grigoriev I.V."/>
            <person name="Stajich J.E."/>
            <person name="Spatafora J.W."/>
        </authorList>
    </citation>
    <scope>NUCLEOTIDE SEQUENCE</scope>
    <source>
        <strain evidence="1">RSA 2281</strain>
    </source>
</reference>
<sequence length="208" mass="23050">MVLKKLKYLSCNVPVSILDNLGVDYGSTVSKVGAIDDVSMFICALCDRKPQCLISNCSTTTPGSEKHRVVKEGDMSRLVTIIRPCVFDDYHMAKERDNMPFYHDFIRCKDWQMYAVAYFLAAAEANAYLVWRSFVPASVSTVGHSTSRGKLATELISYYFASSSLLEDMNDNDDSNHTGVQHVPGLLAMKPGKKISSSAEVCGVRQNN</sequence>
<reference evidence="1" key="2">
    <citation type="submission" date="2023-02" db="EMBL/GenBank/DDBJ databases">
        <authorList>
            <consortium name="DOE Joint Genome Institute"/>
            <person name="Mondo S.J."/>
            <person name="Chang Y."/>
            <person name="Wang Y."/>
            <person name="Ahrendt S."/>
            <person name="Andreopoulos W."/>
            <person name="Barry K."/>
            <person name="Beard J."/>
            <person name="Benny G.L."/>
            <person name="Blankenship S."/>
            <person name="Bonito G."/>
            <person name="Cuomo C."/>
            <person name="Desiro A."/>
            <person name="Gervers K.A."/>
            <person name="Hundley H."/>
            <person name="Kuo A."/>
            <person name="LaButti K."/>
            <person name="Lang B.F."/>
            <person name="Lipzen A."/>
            <person name="O'Donnell K."/>
            <person name="Pangilinan J."/>
            <person name="Reynolds N."/>
            <person name="Sandor L."/>
            <person name="Smith M.W."/>
            <person name="Tsang A."/>
            <person name="Grigoriev I.V."/>
            <person name="Stajich J.E."/>
            <person name="Spatafora J.W."/>
        </authorList>
    </citation>
    <scope>NUCLEOTIDE SEQUENCE</scope>
    <source>
        <strain evidence="1">RSA 2281</strain>
    </source>
</reference>